<keyword evidence="2" id="KW-1003">Cell membrane</keyword>
<comment type="caution">
    <text evidence="8">The sequence shown here is derived from an EMBL/GenBank/DDBJ whole genome shotgun (WGS) entry which is preliminary data.</text>
</comment>
<evidence type="ECO:0000259" key="7">
    <source>
        <dbReference type="PROSITE" id="PS50850"/>
    </source>
</evidence>
<feature type="transmembrane region" description="Helical" evidence="6">
    <location>
        <begin position="307"/>
        <end position="325"/>
    </location>
</feature>
<protein>
    <submittedName>
        <fullName evidence="8">Inner membrane transport protein YnfM</fullName>
    </submittedName>
</protein>
<dbReference type="GO" id="GO:0022857">
    <property type="term" value="F:transmembrane transporter activity"/>
    <property type="evidence" value="ECO:0007669"/>
    <property type="project" value="InterPro"/>
</dbReference>
<name>A0A7M4DJ35_9MICO</name>
<evidence type="ECO:0000313" key="9">
    <source>
        <dbReference type="Proteomes" id="UP000419743"/>
    </source>
</evidence>
<feature type="transmembrane region" description="Helical" evidence="6">
    <location>
        <begin position="170"/>
        <end position="191"/>
    </location>
</feature>
<dbReference type="GO" id="GO:0005886">
    <property type="term" value="C:plasma membrane"/>
    <property type="evidence" value="ECO:0007669"/>
    <property type="project" value="UniProtKB-SubCell"/>
</dbReference>
<dbReference type="EMBL" id="CACRYJ010000029">
    <property type="protein sequence ID" value="VZO37018.1"/>
    <property type="molecule type" value="Genomic_DNA"/>
</dbReference>
<dbReference type="PROSITE" id="PS50850">
    <property type="entry name" value="MFS"/>
    <property type="match status" value="1"/>
</dbReference>
<feature type="domain" description="Major facilitator superfamily (MFS) profile" evidence="7">
    <location>
        <begin position="45"/>
        <end position="418"/>
    </location>
</feature>
<comment type="subcellular location">
    <subcellularLocation>
        <location evidence="1">Cell membrane</location>
        <topology evidence="1">Multi-pass membrane protein</topology>
    </subcellularLocation>
</comment>
<evidence type="ECO:0000256" key="1">
    <source>
        <dbReference type="ARBA" id="ARBA00004651"/>
    </source>
</evidence>
<evidence type="ECO:0000256" key="2">
    <source>
        <dbReference type="ARBA" id="ARBA00022475"/>
    </source>
</evidence>
<dbReference type="InterPro" id="IPR036259">
    <property type="entry name" value="MFS_trans_sf"/>
</dbReference>
<keyword evidence="4 6" id="KW-1133">Transmembrane helix</keyword>
<feature type="transmembrane region" description="Helical" evidence="6">
    <location>
        <begin position="242"/>
        <end position="264"/>
    </location>
</feature>
<feature type="transmembrane region" description="Helical" evidence="6">
    <location>
        <begin position="48"/>
        <end position="71"/>
    </location>
</feature>
<feature type="transmembrane region" description="Helical" evidence="6">
    <location>
        <begin position="395"/>
        <end position="414"/>
    </location>
</feature>
<feature type="transmembrane region" description="Helical" evidence="6">
    <location>
        <begin position="331"/>
        <end position="348"/>
    </location>
</feature>
<dbReference type="AlphaFoldDB" id="A0A7M4DJ35"/>
<evidence type="ECO:0000256" key="5">
    <source>
        <dbReference type="ARBA" id="ARBA00023136"/>
    </source>
</evidence>
<feature type="transmembrane region" description="Helical" evidence="6">
    <location>
        <begin position="114"/>
        <end position="132"/>
    </location>
</feature>
<feature type="transmembrane region" description="Helical" evidence="6">
    <location>
        <begin position="77"/>
        <end position="102"/>
    </location>
</feature>
<dbReference type="PANTHER" id="PTHR43124:SF3">
    <property type="entry name" value="CHLORAMPHENICOL EFFLUX PUMP RV0191"/>
    <property type="match status" value="1"/>
</dbReference>
<reference evidence="8 9" key="1">
    <citation type="submission" date="2019-11" db="EMBL/GenBank/DDBJ databases">
        <authorList>
            <person name="Criscuolo A."/>
        </authorList>
    </citation>
    <scope>NUCLEOTIDE SEQUENCE [LARGE SCALE GENOMIC DNA]</scope>
    <source>
        <strain evidence="8">CIP111667</strain>
    </source>
</reference>
<organism evidence="8 9">
    <name type="scientific">Occultella aeris</name>
    <dbReference type="NCBI Taxonomy" id="2761496"/>
    <lineage>
        <taxon>Bacteria</taxon>
        <taxon>Bacillati</taxon>
        <taxon>Actinomycetota</taxon>
        <taxon>Actinomycetes</taxon>
        <taxon>Micrococcales</taxon>
        <taxon>Ruaniaceae</taxon>
        <taxon>Occultella</taxon>
    </lineage>
</organism>
<dbReference type="PANTHER" id="PTHR43124">
    <property type="entry name" value="PURINE EFFLUX PUMP PBUE"/>
    <property type="match status" value="1"/>
</dbReference>
<dbReference type="InterPro" id="IPR050189">
    <property type="entry name" value="MFS_Efflux_Transporters"/>
</dbReference>
<feature type="transmembrane region" description="Helical" evidence="6">
    <location>
        <begin position="138"/>
        <end position="158"/>
    </location>
</feature>
<accession>A0A7M4DJ35</accession>
<keyword evidence="5 6" id="KW-0472">Membrane</keyword>
<gene>
    <name evidence="8" type="primary">ynfM_2</name>
    <name evidence="8" type="ORF">HALOF300_02138</name>
</gene>
<sequence>MVRHVGMPLALTTAHPEPTFKQPFAVRRGRRGPGNEAAITAPGRSLRLLLAAAFLSSVDRMLIAPLLLPIAEDLGTTVAAVATTATVYFIGYGCTQVLWAFVADRIGRVNALRLALALGGLATLASAAAPTIEVLMVLRALAGAAFSAAVPTALTYVGDSVESRDRHGPLADIMTATALGMAAATLGAAALADLMNWRLPFAVGGVLVLGLVVALRRLPEPERTGPRLPIGASVRRVVTSRWAVAVIVLVAVEGALFLGALPFLPTLLQAGGMSTALSGVVTAAYGAFIVVFAVLVKRQARRRSPAFLIGVGGASATAAFAALVVDQGAAGVFAACALLAAAWAFAHSTMQKWITEVVPAARAVAVSLFASGLFLGSALGTALGSGAVAGGHYQAFAWGFALATAPFAVVVTAARRAYRDDDLTPPKQPR</sequence>
<evidence type="ECO:0000313" key="8">
    <source>
        <dbReference type="EMBL" id="VZO37018.1"/>
    </source>
</evidence>
<keyword evidence="3 6" id="KW-0812">Transmembrane</keyword>
<proteinExistence type="predicted"/>
<evidence type="ECO:0000256" key="3">
    <source>
        <dbReference type="ARBA" id="ARBA00022692"/>
    </source>
</evidence>
<dbReference type="InterPro" id="IPR011701">
    <property type="entry name" value="MFS"/>
</dbReference>
<dbReference type="InterPro" id="IPR020846">
    <property type="entry name" value="MFS_dom"/>
</dbReference>
<feature type="transmembrane region" description="Helical" evidence="6">
    <location>
        <begin position="197"/>
        <end position="215"/>
    </location>
</feature>
<dbReference type="Pfam" id="PF07690">
    <property type="entry name" value="MFS_1"/>
    <property type="match status" value="1"/>
</dbReference>
<dbReference type="SUPFAM" id="SSF103473">
    <property type="entry name" value="MFS general substrate transporter"/>
    <property type="match status" value="1"/>
</dbReference>
<feature type="transmembrane region" description="Helical" evidence="6">
    <location>
        <begin position="360"/>
        <end position="383"/>
    </location>
</feature>
<dbReference type="Gene3D" id="1.20.1250.20">
    <property type="entry name" value="MFS general substrate transporter like domains"/>
    <property type="match status" value="1"/>
</dbReference>
<feature type="transmembrane region" description="Helical" evidence="6">
    <location>
        <begin position="276"/>
        <end position="295"/>
    </location>
</feature>
<evidence type="ECO:0000256" key="4">
    <source>
        <dbReference type="ARBA" id="ARBA00022989"/>
    </source>
</evidence>
<dbReference type="Proteomes" id="UP000419743">
    <property type="component" value="Unassembled WGS sequence"/>
</dbReference>
<keyword evidence="9" id="KW-1185">Reference proteome</keyword>
<evidence type="ECO:0000256" key="6">
    <source>
        <dbReference type="SAM" id="Phobius"/>
    </source>
</evidence>